<dbReference type="PANTHER" id="PTHR21666:SF270">
    <property type="entry name" value="MUREIN HYDROLASE ACTIVATOR ENVC"/>
    <property type="match status" value="1"/>
</dbReference>
<dbReference type="OrthoDB" id="5489603at2"/>
<dbReference type="SUPFAM" id="SSF51261">
    <property type="entry name" value="Duplicated hybrid motif"/>
    <property type="match status" value="1"/>
</dbReference>
<dbReference type="InterPro" id="IPR050570">
    <property type="entry name" value="Cell_wall_metabolism_enzyme"/>
</dbReference>
<evidence type="ECO:0000259" key="2">
    <source>
        <dbReference type="Pfam" id="PF01551"/>
    </source>
</evidence>
<gene>
    <name evidence="4" type="ORF">GCM10007888_39730</name>
    <name evidence="3" type="ORF">MOX02_35540</name>
</gene>
<dbReference type="RefSeq" id="WP_147027078.1">
    <property type="nucleotide sequence ID" value="NZ_BJZU01000072.1"/>
</dbReference>
<dbReference type="EMBL" id="BJZU01000072">
    <property type="protein sequence ID" value="GEP05516.1"/>
    <property type="molecule type" value="Genomic_DNA"/>
</dbReference>
<protein>
    <recommendedName>
        <fullName evidence="2">M23ase beta-sheet core domain-containing protein</fullName>
    </recommendedName>
</protein>
<organism evidence="3 5">
    <name type="scientific">Methylobacterium oxalidis</name>
    <dbReference type="NCBI Taxonomy" id="944322"/>
    <lineage>
        <taxon>Bacteria</taxon>
        <taxon>Pseudomonadati</taxon>
        <taxon>Pseudomonadota</taxon>
        <taxon>Alphaproteobacteria</taxon>
        <taxon>Hyphomicrobiales</taxon>
        <taxon>Methylobacteriaceae</taxon>
        <taxon>Methylobacterium</taxon>
    </lineage>
</organism>
<keyword evidence="6" id="KW-1185">Reference proteome</keyword>
<dbReference type="PANTHER" id="PTHR21666">
    <property type="entry name" value="PEPTIDASE-RELATED"/>
    <property type="match status" value="1"/>
</dbReference>
<accession>A0A512J6B0</accession>
<dbReference type="GO" id="GO:0004222">
    <property type="term" value="F:metalloendopeptidase activity"/>
    <property type="evidence" value="ECO:0007669"/>
    <property type="project" value="TreeGrafter"/>
</dbReference>
<feature type="chain" id="PRO_5021799280" description="M23ase beta-sheet core domain-containing protein" evidence="1">
    <location>
        <begin position="23"/>
        <end position="336"/>
    </location>
</feature>
<comment type="caution">
    <text evidence="3">The sequence shown here is derived from an EMBL/GenBank/DDBJ whole genome shotgun (WGS) entry which is preliminary data.</text>
</comment>
<dbReference type="Gene3D" id="2.70.70.10">
    <property type="entry name" value="Glucose Permease (Domain IIA)"/>
    <property type="match status" value="1"/>
</dbReference>
<reference evidence="4" key="1">
    <citation type="journal article" date="2014" name="Int. J. Syst. Evol. Microbiol.">
        <title>Complete genome of a new Firmicutes species belonging to the dominant human colonic microbiota ('Ruminococcus bicirculans') reveals two chromosomes and a selective capacity to utilize plant glucans.</title>
        <authorList>
            <consortium name="NISC Comparative Sequencing Program"/>
            <person name="Wegmann U."/>
            <person name="Louis P."/>
            <person name="Goesmann A."/>
            <person name="Henrissat B."/>
            <person name="Duncan S.H."/>
            <person name="Flint H.J."/>
        </authorList>
    </citation>
    <scope>NUCLEOTIDE SEQUENCE</scope>
    <source>
        <strain evidence="4">NBRC 107715</strain>
    </source>
</reference>
<evidence type="ECO:0000313" key="6">
    <source>
        <dbReference type="Proteomes" id="UP001156856"/>
    </source>
</evidence>
<evidence type="ECO:0000313" key="5">
    <source>
        <dbReference type="Proteomes" id="UP000321960"/>
    </source>
</evidence>
<name>A0A512J6B0_9HYPH</name>
<evidence type="ECO:0000313" key="3">
    <source>
        <dbReference type="EMBL" id="GEP05516.1"/>
    </source>
</evidence>
<sequence>MAPARIALPLVALALCPSPAWPEGFRLRLPLACEPGVTCFVQYYVDRDPGPGIRDYTCGSRTYEGHDGTDFRLPTRVQESGPAGTVLAAAAGRVLRTRNDAPDVSVRETGVEKVAGVECGNGLVVGHADGYESQYCHLARGSLRVRPGDGVAAGQPLGQAGLSGASEFPHLHFTLRREGRTVDPFAPEPGPSGCAAAAGPARDSLWEADLRDRLAYHAGTVLNAGFSGGPVTMEAVEAETAGSAGPDAPALVAYVRAIGLDAGDVQSLVLEGPDGRPVAQTAEPALARPRAQSLVFVGRRRPEGGFPAGTYTATYRVSRAGAVALEHRFSTTLPGR</sequence>
<dbReference type="Proteomes" id="UP001156856">
    <property type="component" value="Unassembled WGS sequence"/>
</dbReference>
<evidence type="ECO:0000256" key="1">
    <source>
        <dbReference type="SAM" id="SignalP"/>
    </source>
</evidence>
<dbReference type="Proteomes" id="UP000321960">
    <property type="component" value="Unassembled WGS sequence"/>
</dbReference>
<evidence type="ECO:0000313" key="4">
    <source>
        <dbReference type="EMBL" id="GLS65591.1"/>
    </source>
</evidence>
<feature type="signal peptide" evidence="1">
    <location>
        <begin position="1"/>
        <end position="22"/>
    </location>
</feature>
<keyword evidence="1" id="KW-0732">Signal</keyword>
<reference evidence="6" key="2">
    <citation type="journal article" date="2019" name="Int. J. Syst. Evol. Microbiol.">
        <title>The Global Catalogue of Microorganisms (GCM) 10K type strain sequencing project: providing services to taxonomists for standard genome sequencing and annotation.</title>
        <authorList>
            <consortium name="The Broad Institute Genomics Platform"/>
            <consortium name="The Broad Institute Genome Sequencing Center for Infectious Disease"/>
            <person name="Wu L."/>
            <person name="Ma J."/>
        </authorList>
    </citation>
    <scope>NUCLEOTIDE SEQUENCE [LARGE SCALE GENOMIC DNA]</scope>
    <source>
        <strain evidence="6">NBRC 107715</strain>
    </source>
</reference>
<feature type="domain" description="M23ase beta-sheet core" evidence="2">
    <location>
        <begin position="66"/>
        <end position="184"/>
    </location>
</feature>
<dbReference type="InterPro" id="IPR016047">
    <property type="entry name" value="M23ase_b-sheet_dom"/>
</dbReference>
<dbReference type="InterPro" id="IPR011055">
    <property type="entry name" value="Dup_hybrid_motif"/>
</dbReference>
<reference evidence="4" key="4">
    <citation type="submission" date="2023-01" db="EMBL/GenBank/DDBJ databases">
        <title>Draft genome sequence of Methylobacterium oxalidis strain NBRC 107715.</title>
        <authorList>
            <person name="Sun Q."/>
            <person name="Mori K."/>
        </authorList>
    </citation>
    <scope>NUCLEOTIDE SEQUENCE</scope>
    <source>
        <strain evidence="4">NBRC 107715</strain>
    </source>
</reference>
<dbReference type="EMBL" id="BSPK01000075">
    <property type="protein sequence ID" value="GLS65591.1"/>
    <property type="molecule type" value="Genomic_DNA"/>
</dbReference>
<dbReference type="AlphaFoldDB" id="A0A512J6B0"/>
<proteinExistence type="predicted"/>
<dbReference type="CDD" id="cd12797">
    <property type="entry name" value="M23_peptidase"/>
    <property type="match status" value="1"/>
</dbReference>
<dbReference type="Pfam" id="PF01551">
    <property type="entry name" value="Peptidase_M23"/>
    <property type="match status" value="1"/>
</dbReference>
<reference evidence="3 5" key="3">
    <citation type="submission" date="2019-07" db="EMBL/GenBank/DDBJ databases">
        <title>Whole genome shotgun sequence of Methylobacterium oxalidis NBRC 107715.</title>
        <authorList>
            <person name="Hosoyama A."/>
            <person name="Uohara A."/>
            <person name="Ohji S."/>
            <person name="Ichikawa N."/>
        </authorList>
    </citation>
    <scope>NUCLEOTIDE SEQUENCE [LARGE SCALE GENOMIC DNA]</scope>
    <source>
        <strain evidence="3 5">NBRC 107715</strain>
    </source>
</reference>